<evidence type="ECO:0008006" key="5">
    <source>
        <dbReference type="Google" id="ProtNLM"/>
    </source>
</evidence>
<keyword evidence="1" id="KW-0812">Transmembrane</keyword>
<protein>
    <recommendedName>
        <fullName evidence="5">DUF1772 domain-containing protein</fullName>
    </recommendedName>
</protein>
<dbReference type="Proteomes" id="UP000256862">
    <property type="component" value="Unassembled WGS sequence"/>
</dbReference>
<dbReference type="EMBL" id="OGUS01000004">
    <property type="protein sequence ID" value="SPC05220.1"/>
    <property type="molecule type" value="Genomic_DNA"/>
</dbReference>
<proteinExistence type="predicted"/>
<accession>A0A375FN67</accession>
<evidence type="ECO:0000256" key="1">
    <source>
        <dbReference type="SAM" id="Phobius"/>
    </source>
</evidence>
<evidence type="ECO:0000313" key="3">
    <source>
        <dbReference type="EMBL" id="SPC05220.1"/>
    </source>
</evidence>
<keyword evidence="2" id="KW-0732">Signal</keyword>
<keyword evidence="1" id="KW-0472">Membrane</keyword>
<keyword evidence="1" id="KW-1133">Transmembrane helix</keyword>
<feature type="signal peptide" evidence="2">
    <location>
        <begin position="1"/>
        <end position="21"/>
    </location>
</feature>
<feature type="transmembrane region" description="Helical" evidence="1">
    <location>
        <begin position="81"/>
        <end position="106"/>
    </location>
</feature>
<name>A0A375FN67_9BURK</name>
<evidence type="ECO:0000256" key="2">
    <source>
        <dbReference type="SAM" id="SignalP"/>
    </source>
</evidence>
<feature type="chain" id="PRO_5016631952" description="DUF1772 domain-containing protein" evidence="2">
    <location>
        <begin position="22"/>
        <end position="168"/>
    </location>
</feature>
<comment type="caution">
    <text evidence="3">The sequence shown here is derived from an EMBL/GenBank/DDBJ whole genome shotgun (WGS) entry which is preliminary data.</text>
</comment>
<organism evidence="3 4">
    <name type="scientific">Cupriavidus oxalaticus</name>
    <dbReference type="NCBI Taxonomy" id="96344"/>
    <lineage>
        <taxon>Bacteria</taxon>
        <taxon>Pseudomonadati</taxon>
        <taxon>Pseudomonadota</taxon>
        <taxon>Betaproteobacteria</taxon>
        <taxon>Burkholderiales</taxon>
        <taxon>Burkholderiaceae</taxon>
        <taxon>Cupriavidus</taxon>
    </lineage>
</organism>
<sequence length="168" mass="18484">MKVLRFLVIMLTALSMSAAVAHLLEMPAKLNYDGALWLKLLQTLYPTFGKVSGVCEIGAVIACLALVAVVRKRRRAFRWTLLAASCLAATHAIFWIWVAPVNTALVPLSPETLPANWERWRDQWEFAHAARAILQIVALAALVVSVLTELPTTARDSEERPGLNEPGA</sequence>
<feature type="transmembrane region" description="Helical" evidence="1">
    <location>
        <begin position="126"/>
        <end position="147"/>
    </location>
</feature>
<gene>
    <name evidence="3" type="ORF">CO2235_U1010174</name>
</gene>
<dbReference type="AlphaFoldDB" id="A0A375FN67"/>
<feature type="transmembrane region" description="Helical" evidence="1">
    <location>
        <begin position="47"/>
        <end position="69"/>
    </location>
</feature>
<evidence type="ECO:0000313" key="4">
    <source>
        <dbReference type="Proteomes" id="UP000256862"/>
    </source>
</evidence>
<reference evidence="4" key="1">
    <citation type="submission" date="2018-01" db="EMBL/GenBank/DDBJ databases">
        <authorList>
            <person name="Gaut B.S."/>
            <person name="Morton B.R."/>
            <person name="Clegg M.T."/>
            <person name="Duvall M.R."/>
        </authorList>
    </citation>
    <scope>NUCLEOTIDE SEQUENCE [LARGE SCALE GENOMIC DNA]</scope>
</reference>